<dbReference type="EMBL" id="JANPWB010000016">
    <property type="protein sequence ID" value="KAJ1080711.1"/>
    <property type="molecule type" value="Genomic_DNA"/>
</dbReference>
<accession>A0AAV7KN77</accession>
<dbReference type="Proteomes" id="UP001066276">
    <property type="component" value="Chromosome 12"/>
</dbReference>
<gene>
    <name evidence="1" type="ORF">NDU88_000905</name>
</gene>
<evidence type="ECO:0000313" key="2">
    <source>
        <dbReference type="Proteomes" id="UP001066276"/>
    </source>
</evidence>
<organism evidence="1 2">
    <name type="scientific">Pleurodeles waltl</name>
    <name type="common">Iberian ribbed newt</name>
    <dbReference type="NCBI Taxonomy" id="8319"/>
    <lineage>
        <taxon>Eukaryota</taxon>
        <taxon>Metazoa</taxon>
        <taxon>Chordata</taxon>
        <taxon>Craniata</taxon>
        <taxon>Vertebrata</taxon>
        <taxon>Euteleostomi</taxon>
        <taxon>Amphibia</taxon>
        <taxon>Batrachia</taxon>
        <taxon>Caudata</taxon>
        <taxon>Salamandroidea</taxon>
        <taxon>Salamandridae</taxon>
        <taxon>Pleurodelinae</taxon>
        <taxon>Pleurodeles</taxon>
    </lineage>
</organism>
<comment type="caution">
    <text evidence="1">The sequence shown here is derived from an EMBL/GenBank/DDBJ whole genome shotgun (WGS) entry which is preliminary data.</text>
</comment>
<dbReference type="AlphaFoldDB" id="A0AAV7KN77"/>
<name>A0AAV7KN77_PLEWA</name>
<evidence type="ECO:0000313" key="1">
    <source>
        <dbReference type="EMBL" id="KAJ1080711.1"/>
    </source>
</evidence>
<protein>
    <submittedName>
        <fullName evidence="1">Uncharacterized protein</fullName>
    </submittedName>
</protein>
<reference evidence="1" key="1">
    <citation type="journal article" date="2022" name="bioRxiv">
        <title>Sequencing and chromosome-scale assembly of the giantPleurodeles waltlgenome.</title>
        <authorList>
            <person name="Brown T."/>
            <person name="Elewa A."/>
            <person name="Iarovenko S."/>
            <person name="Subramanian E."/>
            <person name="Araus A.J."/>
            <person name="Petzold A."/>
            <person name="Susuki M."/>
            <person name="Suzuki K.-i.T."/>
            <person name="Hayashi T."/>
            <person name="Toyoda A."/>
            <person name="Oliveira C."/>
            <person name="Osipova E."/>
            <person name="Leigh N.D."/>
            <person name="Simon A."/>
            <person name="Yun M.H."/>
        </authorList>
    </citation>
    <scope>NUCLEOTIDE SEQUENCE</scope>
    <source>
        <strain evidence="1">20211129_DDA</strain>
        <tissue evidence="1">Liver</tissue>
    </source>
</reference>
<proteinExistence type="predicted"/>
<keyword evidence="2" id="KW-1185">Reference proteome</keyword>
<sequence>MERARPPLKTEVVWMMYPPYQAPPVLLVANSRSYVITSRAPGSGGPSAPATLRTALTRFSLLGFPAGRGSLARRLFLDAVIPGECTSAEMDRSGPGLADDALRGGDTRRRTLACSSYRLTMSDSWCYSATSWRAVRSF</sequence>